<feature type="region of interest" description="Disordered" evidence="3">
    <location>
        <begin position="1"/>
        <end position="75"/>
    </location>
</feature>
<sequence length="75" mass="8170">MNGEGRVKVWFQNRRTKHKRMKAEEEASGGITSGDDVNAAGDAAHSDAKSDASDHDMEDDVSTDDEEELSVTEDS</sequence>
<evidence type="ECO:0000313" key="6">
    <source>
        <dbReference type="Proteomes" id="UP000245119"/>
    </source>
</evidence>
<reference evidence="5 6" key="1">
    <citation type="submission" date="2018-04" db="EMBL/GenBank/DDBJ databases">
        <title>The genome of golden apple snail Pomacea canaliculata provides insight into stress tolerance and invasive adaptation.</title>
        <authorList>
            <person name="Liu C."/>
            <person name="Liu B."/>
            <person name="Ren Y."/>
            <person name="Zhang Y."/>
            <person name="Wang H."/>
            <person name="Li S."/>
            <person name="Jiang F."/>
            <person name="Yin L."/>
            <person name="Zhang G."/>
            <person name="Qian W."/>
            <person name="Fan W."/>
        </authorList>
    </citation>
    <scope>NUCLEOTIDE SEQUENCE [LARGE SCALE GENOMIC DNA]</scope>
    <source>
        <strain evidence="5">SZHN2017</strain>
        <tissue evidence="5">Muscle</tissue>
    </source>
</reference>
<evidence type="ECO:0000259" key="4">
    <source>
        <dbReference type="PROSITE" id="PS50071"/>
    </source>
</evidence>
<name>A0A2T7PB16_POMCA</name>
<keyword evidence="6" id="KW-1185">Reference proteome</keyword>
<comment type="subcellular location">
    <subcellularLocation>
        <location evidence="1 2">Nucleus</location>
    </subcellularLocation>
</comment>
<dbReference type="CDD" id="cd00086">
    <property type="entry name" value="homeodomain"/>
    <property type="match status" value="1"/>
</dbReference>
<dbReference type="AlphaFoldDB" id="A0A2T7PB16"/>
<dbReference type="InterPro" id="IPR001356">
    <property type="entry name" value="HD"/>
</dbReference>
<dbReference type="Proteomes" id="UP000245119">
    <property type="component" value="Linkage Group LG5"/>
</dbReference>
<proteinExistence type="predicted"/>
<accession>A0A2T7PB16</accession>
<comment type="caution">
    <text evidence="5">The sequence shown here is derived from an EMBL/GenBank/DDBJ whole genome shotgun (WGS) entry which is preliminary data.</text>
</comment>
<gene>
    <name evidence="5" type="ORF">C0Q70_09886</name>
</gene>
<dbReference type="GO" id="GO:0003677">
    <property type="term" value="F:DNA binding"/>
    <property type="evidence" value="ECO:0007669"/>
    <property type="project" value="UniProtKB-UniRule"/>
</dbReference>
<dbReference type="PROSITE" id="PS50071">
    <property type="entry name" value="HOMEOBOX_2"/>
    <property type="match status" value="1"/>
</dbReference>
<dbReference type="Pfam" id="PF00046">
    <property type="entry name" value="Homeodomain"/>
    <property type="match status" value="1"/>
</dbReference>
<dbReference type="Gene3D" id="1.10.10.60">
    <property type="entry name" value="Homeodomain-like"/>
    <property type="match status" value="1"/>
</dbReference>
<keyword evidence="1 2" id="KW-0371">Homeobox</keyword>
<dbReference type="GO" id="GO:0005634">
    <property type="term" value="C:nucleus"/>
    <property type="evidence" value="ECO:0007669"/>
    <property type="project" value="UniProtKB-SubCell"/>
</dbReference>
<dbReference type="OrthoDB" id="6159439at2759"/>
<protein>
    <recommendedName>
        <fullName evidence="4">Homeobox domain-containing protein</fullName>
    </recommendedName>
</protein>
<evidence type="ECO:0000256" key="2">
    <source>
        <dbReference type="RuleBase" id="RU000682"/>
    </source>
</evidence>
<feature type="domain" description="Homeobox" evidence="4">
    <location>
        <begin position="1"/>
        <end position="21"/>
    </location>
</feature>
<keyword evidence="1 2" id="KW-0238">DNA-binding</keyword>
<evidence type="ECO:0000256" key="1">
    <source>
        <dbReference type="PROSITE-ProRule" id="PRU00108"/>
    </source>
</evidence>
<feature type="DNA-binding region" description="Homeobox" evidence="1">
    <location>
        <begin position="3"/>
        <end position="22"/>
    </location>
</feature>
<evidence type="ECO:0000256" key="3">
    <source>
        <dbReference type="SAM" id="MobiDB-lite"/>
    </source>
</evidence>
<organism evidence="5 6">
    <name type="scientific">Pomacea canaliculata</name>
    <name type="common">Golden apple snail</name>
    <dbReference type="NCBI Taxonomy" id="400727"/>
    <lineage>
        <taxon>Eukaryota</taxon>
        <taxon>Metazoa</taxon>
        <taxon>Spiralia</taxon>
        <taxon>Lophotrochozoa</taxon>
        <taxon>Mollusca</taxon>
        <taxon>Gastropoda</taxon>
        <taxon>Caenogastropoda</taxon>
        <taxon>Architaenioglossa</taxon>
        <taxon>Ampullarioidea</taxon>
        <taxon>Ampullariidae</taxon>
        <taxon>Pomacea</taxon>
    </lineage>
</organism>
<feature type="compositionally biased region" description="Acidic residues" evidence="3">
    <location>
        <begin position="56"/>
        <end position="75"/>
    </location>
</feature>
<dbReference type="EMBL" id="PZQS01000005">
    <property type="protein sequence ID" value="PVD30613.1"/>
    <property type="molecule type" value="Genomic_DNA"/>
</dbReference>
<evidence type="ECO:0000313" key="5">
    <source>
        <dbReference type="EMBL" id="PVD30613.1"/>
    </source>
</evidence>
<feature type="compositionally biased region" description="Basic and acidic residues" evidence="3">
    <location>
        <begin position="44"/>
        <end position="55"/>
    </location>
</feature>
<keyword evidence="1 2" id="KW-0539">Nucleus</keyword>
<dbReference type="SUPFAM" id="SSF46689">
    <property type="entry name" value="Homeodomain-like"/>
    <property type="match status" value="1"/>
</dbReference>
<dbReference type="InterPro" id="IPR009057">
    <property type="entry name" value="Homeodomain-like_sf"/>
</dbReference>